<feature type="transmembrane region" description="Helical" evidence="7">
    <location>
        <begin position="312"/>
        <end position="333"/>
    </location>
</feature>
<dbReference type="GO" id="GO:0005886">
    <property type="term" value="C:plasma membrane"/>
    <property type="evidence" value="ECO:0007669"/>
    <property type="project" value="UniProtKB-SubCell"/>
</dbReference>
<keyword evidence="6 7" id="KW-0472">Membrane</keyword>
<evidence type="ECO:0000313" key="8">
    <source>
        <dbReference type="EMBL" id="REF01046.1"/>
    </source>
</evidence>
<dbReference type="GO" id="GO:0022857">
    <property type="term" value="F:transmembrane transporter activity"/>
    <property type="evidence" value="ECO:0007669"/>
    <property type="project" value="InterPro"/>
</dbReference>
<sequence length="437" mass="45190">MKTVVNVPKLGVMDTSPETVTDPPAKGLVTLLKANHDFRRLWLGNLISVCGGWFSAVAVFAMLYEHGGASLAAGAALALRYLPGLLIGPWGGVLADRADRRTIMLAGDGLLAVLALTFLLADGPDRLWLVYPLTFVSAATGFVFQSARGAWMPSLVRSEEYVLYSAAVQVNGLLFQAAGGLAGAGVIALFGWRWAFVVNALSFVASLLLTARVTGGARRGAAGPAPGWAASFREGVRTARRVRLIAALLCLEAVFCLGLGGTITAMTHLALRVHDLGDGGTGWFYAVQGCAGAAALLVAAPRLQRMSPEARLSIVGLSCLGEGLCTALLGLPGSAWGALALWGCAALADVVYGPTAIAALLSAAGNEVRGRIMSLWSAVATTSLAISALVSGALLDAFGHRALFVVLGALMAIPGAAWLLAVRRWDLRPPAQAPGTP</sequence>
<dbReference type="CDD" id="cd06173">
    <property type="entry name" value="MFS_MefA_like"/>
    <property type="match status" value="1"/>
</dbReference>
<evidence type="ECO:0000256" key="3">
    <source>
        <dbReference type="ARBA" id="ARBA00022475"/>
    </source>
</evidence>
<protein>
    <submittedName>
        <fullName evidence="8">Putative MFS family arabinose efflux permease</fullName>
    </submittedName>
</protein>
<accession>A0A3D9T707</accession>
<evidence type="ECO:0000256" key="4">
    <source>
        <dbReference type="ARBA" id="ARBA00022692"/>
    </source>
</evidence>
<feature type="transmembrane region" description="Helical" evidence="7">
    <location>
        <begin position="283"/>
        <end position="300"/>
    </location>
</feature>
<comment type="subcellular location">
    <subcellularLocation>
        <location evidence="1">Cell membrane</location>
        <topology evidence="1">Multi-pass membrane protein</topology>
    </subcellularLocation>
</comment>
<evidence type="ECO:0000256" key="1">
    <source>
        <dbReference type="ARBA" id="ARBA00004651"/>
    </source>
</evidence>
<dbReference type="SUPFAM" id="SSF103473">
    <property type="entry name" value="MFS general substrate transporter"/>
    <property type="match status" value="1"/>
</dbReference>
<dbReference type="Gene3D" id="1.20.1250.20">
    <property type="entry name" value="MFS general substrate transporter like domains"/>
    <property type="match status" value="1"/>
</dbReference>
<evidence type="ECO:0000313" key="9">
    <source>
        <dbReference type="Proteomes" id="UP000256661"/>
    </source>
</evidence>
<dbReference type="PANTHER" id="PTHR43266">
    <property type="entry name" value="MACROLIDE-EFFLUX PROTEIN"/>
    <property type="match status" value="1"/>
</dbReference>
<dbReference type="PANTHER" id="PTHR43266:SF2">
    <property type="entry name" value="MAJOR FACILITATOR SUPERFAMILY (MFS) PROFILE DOMAIN-CONTAINING PROTEIN"/>
    <property type="match status" value="1"/>
</dbReference>
<feature type="transmembrane region" description="Helical" evidence="7">
    <location>
        <begin position="127"/>
        <end position="149"/>
    </location>
</feature>
<keyword evidence="4 7" id="KW-0812">Transmembrane</keyword>
<dbReference type="OrthoDB" id="3542743at2"/>
<keyword evidence="3" id="KW-1003">Cell membrane</keyword>
<dbReference type="Proteomes" id="UP000256661">
    <property type="component" value="Unassembled WGS sequence"/>
</dbReference>
<evidence type="ECO:0000256" key="6">
    <source>
        <dbReference type="ARBA" id="ARBA00023136"/>
    </source>
</evidence>
<keyword evidence="9" id="KW-1185">Reference proteome</keyword>
<comment type="caution">
    <text evidence="8">The sequence shown here is derived from an EMBL/GenBank/DDBJ whole genome shotgun (WGS) entry which is preliminary data.</text>
</comment>
<feature type="transmembrane region" description="Helical" evidence="7">
    <location>
        <begin position="194"/>
        <end position="211"/>
    </location>
</feature>
<organism evidence="8 9">
    <name type="scientific">Thermomonospora umbrina</name>
    <dbReference type="NCBI Taxonomy" id="111806"/>
    <lineage>
        <taxon>Bacteria</taxon>
        <taxon>Bacillati</taxon>
        <taxon>Actinomycetota</taxon>
        <taxon>Actinomycetes</taxon>
        <taxon>Streptosporangiales</taxon>
        <taxon>Thermomonosporaceae</taxon>
        <taxon>Thermomonospora</taxon>
    </lineage>
</organism>
<evidence type="ECO:0000256" key="2">
    <source>
        <dbReference type="ARBA" id="ARBA00022448"/>
    </source>
</evidence>
<reference evidence="8 9" key="1">
    <citation type="submission" date="2018-08" db="EMBL/GenBank/DDBJ databases">
        <title>Sequencing the genomes of 1000 actinobacteria strains.</title>
        <authorList>
            <person name="Klenk H.-P."/>
        </authorList>
    </citation>
    <scope>NUCLEOTIDE SEQUENCE [LARGE SCALE GENOMIC DNA]</scope>
    <source>
        <strain evidence="8 9">DSM 43927</strain>
    </source>
</reference>
<keyword evidence="2" id="KW-0813">Transport</keyword>
<dbReference type="AlphaFoldDB" id="A0A3D9T707"/>
<keyword evidence="5 7" id="KW-1133">Transmembrane helix</keyword>
<evidence type="ECO:0000256" key="7">
    <source>
        <dbReference type="SAM" id="Phobius"/>
    </source>
</evidence>
<feature type="transmembrane region" description="Helical" evidence="7">
    <location>
        <begin position="41"/>
        <end position="64"/>
    </location>
</feature>
<feature type="transmembrane region" description="Helical" evidence="7">
    <location>
        <begin position="375"/>
        <end position="395"/>
    </location>
</feature>
<feature type="transmembrane region" description="Helical" evidence="7">
    <location>
        <begin position="161"/>
        <end position="188"/>
    </location>
</feature>
<dbReference type="InterPro" id="IPR011701">
    <property type="entry name" value="MFS"/>
</dbReference>
<feature type="transmembrane region" description="Helical" evidence="7">
    <location>
        <begin position="244"/>
        <end position="271"/>
    </location>
</feature>
<feature type="transmembrane region" description="Helical" evidence="7">
    <location>
        <begin position="102"/>
        <end position="121"/>
    </location>
</feature>
<evidence type="ECO:0000256" key="5">
    <source>
        <dbReference type="ARBA" id="ARBA00022989"/>
    </source>
</evidence>
<dbReference type="InterPro" id="IPR036259">
    <property type="entry name" value="MFS_trans_sf"/>
</dbReference>
<proteinExistence type="predicted"/>
<feature type="transmembrane region" description="Helical" evidence="7">
    <location>
        <begin position="401"/>
        <end position="422"/>
    </location>
</feature>
<gene>
    <name evidence="8" type="ORF">DFJ69_6644</name>
</gene>
<feature type="transmembrane region" description="Helical" evidence="7">
    <location>
        <begin position="70"/>
        <end position="90"/>
    </location>
</feature>
<feature type="transmembrane region" description="Helical" evidence="7">
    <location>
        <begin position="339"/>
        <end position="363"/>
    </location>
</feature>
<dbReference type="Pfam" id="PF07690">
    <property type="entry name" value="MFS_1"/>
    <property type="match status" value="1"/>
</dbReference>
<name>A0A3D9T707_9ACTN</name>
<dbReference type="EMBL" id="QTTT01000001">
    <property type="protein sequence ID" value="REF01046.1"/>
    <property type="molecule type" value="Genomic_DNA"/>
</dbReference>